<dbReference type="Proteomes" id="UP000051845">
    <property type="component" value="Unassembled WGS sequence"/>
</dbReference>
<evidence type="ECO:0000313" key="1">
    <source>
        <dbReference type="EMBL" id="KRM74769.1"/>
    </source>
</evidence>
<dbReference type="RefSeq" id="WP_054762640.1">
    <property type="nucleotide sequence ID" value="NZ_AYYR01000070.1"/>
</dbReference>
<name>A0A0R2B5Y5_SECCO</name>
<dbReference type="EMBL" id="AYYR01000070">
    <property type="protein sequence ID" value="KRM74769.1"/>
    <property type="molecule type" value="Genomic_DNA"/>
</dbReference>
<organism evidence="1 2">
    <name type="scientific">Secundilactobacillus collinoides DSM 20515 = JCM 1123</name>
    <dbReference type="NCBI Taxonomy" id="1423733"/>
    <lineage>
        <taxon>Bacteria</taxon>
        <taxon>Bacillati</taxon>
        <taxon>Bacillota</taxon>
        <taxon>Bacilli</taxon>
        <taxon>Lactobacillales</taxon>
        <taxon>Lactobacillaceae</taxon>
        <taxon>Secundilactobacillus</taxon>
    </lineage>
</organism>
<reference evidence="1 2" key="1">
    <citation type="journal article" date="2015" name="Genome Announc.">
        <title>Expanding the biotechnology potential of lactobacilli through comparative genomics of 213 strains and associated genera.</title>
        <authorList>
            <person name="Sun Z."/>
            <person name="Harris H.M."/>
            <person name="McCann A."/>
            <person name="Guo C."/>
            <person name="Argimon S."/>
            <person name="Zhang W."/>
            <person name="Yang X."/>
            <person name="Jeffery I.B."/>
            <person name="Cooney J.C."/>
            <person name="Kagawa T.F."/>
            <person name="Liu W."/>
            <person name="Song Y."/>
            <person name="Salvetti E."/>
            <person name="Wrobel A."/>
            <person name="Rasinkangas P."/>
            <person name="Parkhill J."/>
            <person name="Rea M.C."/>
            <person name="O'Sullivan O."/>
            <person name="Ritari J."/>
            <person name="Douillard F.P."/>
            <person name="Paul Ross R."/>
            <person name="Yang R."/>
            <person name="Briner A.E."/>
            <person name="Felis G.E."/>
            <person name="de Vos W.M."/>
            <person name="Barrangou R."/>
            <person name="Klaenhammer T.R."/>
            <person name="Caufield P.W."/>
            <person name="Cui Y."/>
            <person name="Zhang H."/>
            <person name="O'Toole P.W."/>
        </authorList>
    </citation>
    <scope>NUCLEOTIDE SEQUENCE [LARGE SCALE GENOMIC DNA]</scope>
    <source>
        <strain evidence="1 2">DSM 20515</strain>
    </source>
</reference>
<dbReference type="AlphaFoldDB" id="A0A0R2B5Y5"/>
<comment type="caution">
    <text evidence="1">The sequence shown here is derived from an EMBL/GenBank/DDBJ whole genome shotgun (WGS) entry which is preliminary data.</text>
</comment>
<protein>
    <submittedName>
        <fullName evidence="1">Uncharacterized protein</fullName>
    </submittedName>
</protein>
<sequence>MKVFSNHYTTSTKDDKAVFVVDGKKLEVYNGGANGDQDIEIVPIAELEDYPLVEESKTEIDGKTIELWDFDGEEVSQDVFEDGELTQANVNRPDIIPAGHYTAYGIAPTGLSLKRGCVYLFKH</sequence>
<evidence type="ECO:0000313" key="2">
    <source>
        <dbReference type="Proteomes" id="UP000051845"/>
    </source>
</evidence>
<dbReference type="PATRIC" id="fig|1423733.4.peg.3295"/>
<gene>
    <name evidence="1" type="ORF">FC82_GL003172</name>
</gene>
<accession>A0A0R2B5Y5</accession>
<proteinExistence type="predicted"/>